<dbReference type="EMBL" id="CP021431">
    <property type="protein sequence ID" value="ART99472.1"/>
    <property type="molecule type" value="Genomic_DNA"/>
</dbReference>
<evidence type="ECO:0000313" key="2">
    <source>
        <dbReference type="EMBL" id="ART99472.1"/>
    </source>
</evidence>
<evidence type="ECO:0000313" key="3">
    <source>
        <dbReference type="Proteomes" id="UP000195273"/>
    </source>
</evidence>
<dbReference type="InterPro" id="IPR049243">
    <property type="entry name" value="DUF6878"/>
</dbReference>
<dbReference type="AlphaFoldDB" id="A0A1Y0E7F4"/>
<dbReference type="KEGG" id="lvs:LOKVESSMR4R_00128"/>
<dbReference type="Pfam" id="PF21798">
    <property type="entry name" value="DUF6878"/>
    <property type="match status" value="2"/>
</dbReference>
<feature type="domain" description="DUF6878" evidence="1">
    <location>
        <begin position="35"/>
        <end position="71"/>
    </location>
</feature>
<keyword evidence="3" id="KW-1185">Reference proteome</keyword>
<accession>A0A1Y0E7F4</accession>
<protein>
    <recommendedName>
        <fullName evidence="1">DUF6878 domain-containing protein</fullName>
    </recommendedName>
</protein>
<organism evidence="2 3">
    <name type="scientific">Yoonia vestfoldensis</name>
    <dbReference type="NCBI Taxonomy" id="245188"/>
    <lineage>
        <taxon>Bacteria</taxon>
        <taxon>Pseudomonadati</taxon>
        <taxon>Pseudomonadota</taxon>
        <taxon>Alphaproteobacteria</taxon>
        <taxon>Rhodobacterales</taxon>
        <taxon>Paracoccaceae</taxon>
        <taxon>Yoonia</taxon>
    </lineage>
</organism>
<dbReference type="Proteomes" id="UP000195273">
    <property type="component" value="Chromosome"/>
</dbReference>
<gene>
    <name evidence="2" type="ORF">LOKVESSMR4R_00128</name>
</gene>
<reference evidence="2 3" key="1">
    <citation type="submission" date="2017-05" db="EMBL/GenBank/DDBJ databases">
        <title>Genome Sequence of Loktanella vestfoldensis Strain SMR4r Isolated from a Culture of the Diatom Skeletonema marinoi.</title>
        <authorList>
            <person name="Topel M."/>
            <person name="Pinder M.I.M."/>
            <person name="Johansson O.N."/>
            <person name="Kourtchenko O."/>
            <person name="Godhe A."/>
            <person name="Clarke A.K."/>
        </authorList>
    </citation>
    <scope>NUCLEOTIDE SEQUENCE [LARGE SCALE GENOMIC DNA]</scope>
    <source>
        <strain evidence="2 3">SMR4r</strain>
    </source>
</reference>
<sequence length="139" mass="15822">MTSENETPTDTPMIDAIDIMAFMEKDKAVRDARNAKDRAVLHAFLQSKGVTRVDAQYDAYGDSGNVEDITFTPVTAMIETAQEEALRDFIWSMAYALHPGFENNDGGDGEVVWEIDADKIQIEHRERFTDYNLYTYEDL</sequence>
<feature type="domain" description="DUF6878" evidence="1">
    <location>
        <begin position="81"/>
        <end position="137"/>
    </location>
</feature>
<name>A0A1Y0E7F4_9RHOB</name>
<dbReference type="OrthoDB" id="7259981at2"/>
<dbReference type="RefSeq" id="WP_087205779.1">
    <property type="nucleotide sequence ID" value="NZ_CP021431.1"/>
</dbReference>
<evidence type="ECO:0000259" key="1">
    <source>
        <dbReference type="Pfam" id="PF21798"/>
    </source>
</evidence>
<proteinExistence type="predicted"/>